<comment type="caution">
    <text evidence="3">The sequence shown here is derived from an EMBL/GenBank/DDBJ whole genome shotgun (WGS) entry which is preliminary data.</text>
</comment>
<feature type="transmembrane region" description="Helical" evidence="1">
    <location>
        <begin position="219"/>
        <end position="246"/>
    </location>
</feature>
<dbReference type="Proteomes" id="UP000019489">
    <property type="component" value="Unassembled WGS sequence"/>
</dbReference>
<dbReference type="PANTHER" id="PTHR23028">
    <property type="entry name" value="ACETYLTRANSFERASE"/>
    <property type="match status" value="1"/>
</dbReference>
<keyword evidence="1" id="KW-0472">Membrane</keyword>
<feature type="transmembrane region" description="Helical" evidence="1">
    <location>
        <begin position="350"/>
        <end position="368"/>
    </location>
</feature>
<feature type="domain" description="Acyltransferase 3" evidence="2">
    <location>
        <begin position="30"/>
        <end position="362"/>
    </location>
</feature>
<dbReference type="InterPro" id="IPR050879">
    <property type="entry name" value="Acyltransferase_3"/>
</dbReference>
<dbReference type="Pfam" id="PF01757">
    <property type="entry name" value="Acyl_transf_3"/>
    <property type="match status" value="1"/>
</dbReference>
<dbReference type="STRING" id="1386089.N865_00605"/>
<dbReference type="AlphaFoldDB" id="W9G9U9"/>
<reference evidence="3 4" key="1">
    <citation type="submission" date="2013-08" db="EMBL/GenBank/DDBJ databases">
        <title>Intrasporangium oryzae NRRL B-24470.</title>
        <authorList>
            <person name="Liu H."/>
            <person name="Wang G."/>
        </authorList>
    </citation>
    <scope>NUCLEOTIDE SEQUENCE [LARGE SCALE GENOMIC DNA]</scope>
    <source>
        <strain evidence="3 4">NRRL B-24470</strain>
    </source>
</reference>
<feature type="transmembrane region" description="Helical" evidence="1">
    <location>
        <begin position="283"/>
        <end position="303"/>
    </location>
</feature>
<gene>
    <name evidence="3" type="ORF">N865_00605</name>
</gene>
<dbReference type="GO" id="GO:0016747">
    <property type="term" value="F:acyltransferase activity, transferring groups other than amino-acyl groups"/>
    <property type="evidence" value="ECO:0007669"/>
    <property type="project" value="InterPro"/>
</dbReference>
<dbReference type="PATRIC" id="fig|1386089.3.peg.746"/>
<dbReference type="InterPro" id="IPR002656">
    <property type="entry name" value="Acyl_transf_3_dom"/>
</dbReference>
<feature type="transmembrane region" description="Helical" evidence="1">
    <location>
        <begin position="194"/>
        <end position="213"/>
    </location>
</feature>
<keyword evidence="4" id="KW-1185">Reference proteome</keyword>
<evidence type="ECO:0000313" key="4">
    <source>
        <dbReference type="Proteomes" id="UP000019489"/>
    </source>
</evidence>
<feature type="transmembrane region" description="Helical" evidence="1">
    <location>
        <begin position="168"/>
        <end position="187"/>
    </location>
</feature>
<feature type="transmembrane region" description="Helical" evidence="1">
    <location>
        <begin position="110"/>
        <end position="127"/>
    </location>
</feature>
<proteinExistence type="predicted"/>
<evidence type="ECO:0000259" key="2">
    <source>
        <dbReference type="Pfam" id="PF01757"/>
    </source>
</evidence>
<keyword evidence="1" id="KW-1133">Transmembrane helix</keyword>
<accession>W9G9U9</accession>
<feature type="transmembrane region" description="Helical" evidence="1">
    <location>
        <begin position="315"/>
        <end position="338"/>
    </location>
</feature>
<organism evidence="3 4">
    <name type="scientific">Intrasporangium oryzae NRRL B-24470</name>
    <dbReference type="NCBI Taxonomy" id="1386089"/>
    <lineage>
        <taxon>Bacteria</taxon>
        <taxon>Bacillati</taxon>
        <taxon>Actinomycetota</taxon>
        <taxon>Actinomycetes</taxon>
        <taxon>Micrococcales</taxon>
        <taxon>Intrasporangiaceae</taxon>
        <taxon>Intrasporangium</taxon>
    </lineage>
</organism>
<dbReference type="PANTHER" id="PTHR23028:SF53">
    <property type="entry name" value="ACYL_TRANSF_3 DOMAIN-CONTAINING PROTEIN"/>
    <property type="match status" value="1"/>
</dbReference>
<name>W9G9U9_9MICO</name>
<dbReference type="GO" id="GO:0016020">
    <property type="term" value="C:membrane"/>
    <property type="evidence" value="ECO:0007669"/>
    <property type="project" value="TreeGrafter"/>
</dbReference>
<dbReference type="RefSeq" id="WP_034801742.1">
    <property type="nucleotide sequence ID" value="NZ_AWSA01000006.1"/>
</dbReference>
<protein>
    <recommendedName>
        <fullName evidence="2">Acyltransferase 3 domain-containing protein</fullName>
    </recommendedName>
</protein>
<keyword evidence="1" id="KW-0812">Transmembrane</keyword>
<feature type="transmembrane region" description="Helical" evidence="1">
    <location>
        <begin position="253"/>
        <end position="271"/>
    </location>
</feature>
<dbReference type="GO" id="GO:0000271">
    <property type="term" value="P:polysaccharide biosynthetic process"/>
    <property type="evidence" value="ECO:0007669"/>
    <property type="project" value="TreeGrafter"/>
</dbReference>
<dbReference type="EMBL" id="AWSA01000006">
    <property type="protein sequence ID" value="EWT02976.1"/>
    <property type="molecule type" value="Genomic_DNA"/>
</dbReference>
<sequence length="401" mass="43554">MSAPPAESAAEPEAQTALDPAPVRSISRISALDGLRGLAVLLVAVGHAGDQLWPRSLVNEVPVLRGFFGGGAVVIFFVVGGLIVTRGLLRDHAEGALDPVRFYLRRLVRVGAQLLPLALAVLVVSRVDATDRTPPAVTAQSLMHVLTQTWNTYTQDNLLASRSDLGHLWYLSVQQQCYLLLPLLVAVLAVHRRVFAGLLLALVVAVTVWRYHVLDTDGWVIAATATTTRADGLIMGVLLAVALPFLTRFRDRAAMVMTVSGVAMVVLIGVLQELAPFQFLREWGIVFTLVTAAMVAAIFIAQGPSAVSRLLSKPALTYLGRASLAIFVWHLPVFAFVARHTTTWDWMPRTILGASLLAAVVWTTHRWFDEPARRWLAVHLRPRPAAYAPATSRPETASSPA</sequence>
<feature type="transmembrane region" description="Helical" evidence="1">
    <location>
        <begin position="66"/>
        <end position="89"/>
    </location>
</feature>
<evidence type="ECO:0000313" key="3">
    <source>
        <dbReference type="EMBL" id="EWT02976.1"/>
    </source>
</evidence>
<dbReference type="eggNOG" id="COG1835">
    <property type="taxonomic scope" value="Bacteria"/>
</dbReference>
<evidence type="ECO:0000256" key="1">
    <source>
        <dbReference type="SAM" id="Phobius"/>
    </source>
</evidence>